<dbReference type="ExpressionAtlas" id="A0MFF2">
    <property type="expression patterns" value="baseline and differential"/>
</dbReference>
<dbReference type="EMBL" id="DQ653278">
    <property type="protein sequence ID" value="ABK28694.1"/>
    <property type="molecule type" value="mRNA"/>
</dbReference>
<feature type="non-terminal residue" evidence="1">
    <location>
        <position position="394"/>
    </location>
</feature>
<reference evidence="1" key="1">
    <citation type="submission" date="2006-05" db="EMBL/GenBank/DDBJ databases">
        <title>Simultaneous high-throughput recombinational cloning of open reading frames in closed and open configurations.</title>
        <authorList>
            <person name="Underwood B.A."/>
            <person name="Vanderhaeghen R."/>
            <person name="Whitford R."/>
            <person name="Town C.D."/>
            <person name="Hilson P."/>
        </authorList>
    </citation>
    <scope>NUCLEOTIDE SEQUENCE</scope>
</reference>
<sequence>MQLKANFLRFKISVVCAHKPLPKSQQSMIFRRFSGRFLTAIPDSCKLKFEAKRSFRSDAALEAIANALEEKVPNLVLYNYPSFSGAFSALFAHLYHYRLRLPCLILPFSSLIPFRVEDLCLEGFERCYLLDFVVPKDFACQKTACEIVCFDHRNSALKRIGLIKEEHKKRLKIYVDTETSSSKAVYKYFSSKLTDQRSSEVEALSLLSVEDKTRVESVLDYIEDIDLRRWMLPDIKAFSFGLKDWRSRINCIINPYMYEQLLKISSADLIAYGNSYFSSRLIDAKKLLKLNKAFKIRLGRGLYGECLGMRADGNHQLSDELGKLLSLQSSAAGLRPIGAVTFVQRNNLKMCLRSTDAITNTSEVAKAYGGGGTSSSSSFIIRMDEYNQWISKLG</sequence>
<protein>
    <recommendedName>
        <fullName evidence="2">DHHA1 domain-containing protein</fullName>
    </recommendedName>
</protein>
<dbReference type="PANTHER" id="PTHR46922:SF3">
    <property type="entry name" value="HEAT SHOCK PROTEIN"/>
    <property type="match status" value="1"/>
</dbReference>
<evidence type="ECO:0008006" key="2">
    <source>
        <dbReference type="Google" id="ProtNLM"/>
    </source>
</evidence>
<accession>A0MFF2</accession>
<dbReference type="AlphaFoldDB" id="A0MFF2"/>
<proteinExistence type="evidence at transcript level"/>
<dbReference type="PANTHER" id="PTHR46922">
    <property type="entry name" value="DHHA1 DOMAIN PROTEIN"/>
    <property type="match status" value="1"/>
</dbReference>
<organism evidence="1">
    <name type="scientific">Arabidopsis thaliana</name>
    <name type="common">Mouse-ear cress</name>
    <dbReference type="NCBI Taxonomy" id="3702"/>
    <lineage>
        <taxon>Eukaryota</taxon>
        <taxon>Viridiplantae</taxon>
        <taxon>Streptophyta</taxon>
        <taxon>Embryophyta</taxon>
        <taxon>Tracheophyta</taxon>
        <taxon>Spermatophyta</taxon>
        <taxon>Magnoliopsida</taxon>
        <taxon>eudicotyledons</taxon>
        <taxon>Gunneridae</taxon>
        <taxon>Pentapetalae</taxon>
        <taxon>rosids</taxon>
        <taxon>malvids</taxon>
        <taxon>Brassicales</taxon>
        <taxon>Brassicaceae</taxon>
        <taxon>Camelineae</taxon>
        <taxon>Arabidopsis</taxon>
    </lineage>
</organism>
<evidence type="ECO:0000313" key="1">
    <source>
        <dbReference type="EMBL" id="ABK28694.1"/>
    </source>
</evidence>
<name>A0MFF2_ARATH</name>